<accession>A0ABW5RZ08</accession>
<evidence type="ECO:0000256" key="3">
    <source>
        <dbReference type="ARBA" id="ARBA00023172"/>
    </source>
</evidence>
<dbReference type="RefSeq" id="WP_253059537.1">
    <property type="nucleotide sequence ID" value="NZ_JAMXWM010000004.1"/>
</dbReference>
<dbReference type="InterPro" id="IPR010998">
    <property type="entry name" value="Integrase_recombinase_N"/>
</dbReference>
<keyword evidence="6" id="KW-1185">Reference proteome</keyword>
<gene>
    <name evidence="5" type="ORF">ACFSUE_02140</name>
</gene>
<protein>
    <submittedName>
        <fullName evidence="5">Tyrosine-type recombinase/integrase</fullName>
    </submittedName>
</protein>
<dbReference type="PROSITE" id="PS51898">
    <property type="entry name" value="TYR_RECOMBINASE"/>
    <property type="match status" value="1"/>
</dbReference>
<dbReference type="InterPro" id="IPR002104">
    <property type="entry name" value="Integrase_catalytic"/>
</dbReference>
<evidence type="ECO:0000256" key="1">
    <source>
        <dbReference type="ARBA" id="ARBA00008857"/>
    </source>
</evidence>
<dbReference type="Proteomes" id="UP001597399">
    <property type="component" value="Unassembled WGS sequence"/>
</dbReference>
<dbReference type="Pfam" id="PF00589">
    <property type="entry name" value="Phage_integrase"/>
    <property type="match status" value="1"/>
</dbReference>
<evidence type="ECO:0000256" key="2">
    <source>
        <dbReference type="ARBA" id="ARBA00023125"/>
    </source>
</evidence>
<name>A0ABW5RZ08_9BACL</name>
<comment type="caution">
    <text evidence="5">The sequence shown here is derived from an EMBL/GenBank/DDBJ whole genome shotgun (WGS) entry which is preliminary data.</text>
</comment>
<dbReference type="CDD" id="cd01189">
    <property type="entry name" value="INT_ICEBs1_C_like"/>
    <property type="match status" value="1"/>
</dbReference>
<comment type="similarity">
    <text evidence="1">Belongs to the 'phage' integrase family.</text>
</comment>
<dbReference type="PANTHER" id="PTHR30349:SF64">
    <property type="entry name" value="PROPHAGE INTEGRASE INTD-RELATED"/>
    <property type="match status" value="1"/>
</dbReference>
<evidence type="ECO:0000313" key="5">
    <source>
        <dbReference type="EMBL" id="MFD2692445.1"/>
    </source>
</evidence>
<keyword evidence="3" id="KW-0233">DNA recombination</keyword>
<reference evidence="6" key="1">
    <citation type="journal article" date="2019" name="Int. J. Syst. Evol. Microbiol.">
        <title>The Global Catalogue of Microorganisms (GCM) 10K type strain sequencing project: providing services to taxonomists for standard genome sequencing and annotation.</title>
        <authorList>
            <consortium name="The Broad Institute Genomics Platform"/>
            <consortium name="The Broad Institute Genome Sequencing Center for Infectious Disease"/>
            <person name="Wu L."/>
            <person name="Ma J."/>
        </authorList>
    </citation>
    <scope>NUCLEOTIDE SEQUENCE [LARGE SCALE GENOMIC DNA]</scope>
    <source>
        <strain evidence="6">TISTR 2466</strain>
    </source>
</reference>
<dbReference type="EMBL" id="JBHUMQ010000003">
    <property type="protein sequence ID" value="MFD2692445.1"/>
    <property type="molecule type" value="Genomic_DNA"/>
</dbReference>
<proteinExistence type="inferred from homology"/>
<feature type="domain" description="Tyr recombinase" evidence="4">
    <location>
        <begin position="165"/>
        <end position="379"/>
    </location>
</feature>
<dbReference type="InterPro" id="IPR011010">
    <property type="entry name" value="DNA_brk_join_enz"/>
</dbReference>
<dbReference type="PANTHER" id="PTHR30349">
    <property type="entry name" value="PHAGE INTEGRASE-RELATED"/>
    <property type="match status" value="1"/>
</dbReference>
<keyword evidence="2" id="KW-0238">DNA-binding</keyword>
<evidence type="ECO:0000259" key="4">
    <source>
        <dbReference type="PROSITE" id="PS51898"/>
    </source>
</evidence>
<dbReference type="SUPFAM" id="SSF56349">
    <property type="entry name" value="DNA breaking-rejoining enzymes"/>
    <property type="match status" value="1"/>
</dbReference>
<evidence type="ECO:0000313" key="6">
    <source>
        <dbReference type="Proteomes" id="UP001597399"/>
    </source>
</evidence>
<dbReference type="Gene3D" id="1.10.443.10">
    <property type="entry name" value="Intergrase catalytic core"/>
    <property type="match status" value="1"/>
</dbReference>
<organism evidence="5 6">
    <name type="scientific">Sporolactobacillus shoreicorticis</name>
    <dbReference type="NCBI Taxonomy" id="1923877"/>
    <lineage>
        <taxon>Bacteria</taxon>
        <taxon>Bacillati</taxon>
        <taxon>Bacillota</taxon>
        <taxon>Bacilli</taxon>
        <taxon>Bacillales</taxon>
        <taxon>Sporolactobacillaceae</taxon>
        <taxon>Sporolactobacillus</taxon>
    </lineage>
</organism>
<dbReference type="InterPro" id="IPR013762">
    <property type="entry name" value="Integrase-like_cat_sf"/>
</dbReference>
<dbReference type="InterPro" id="IPR050090">
    <property type="entry name" value="Tyrosine_recombinase_XerCD"/>
</dbReference>
<dbReference type="Gene3D" id="1.10.150.130">
    <property type="match status" value="1"/>
</dbReference>
<sequence length="402" mass="46790">MASFRKLKSGWKYRITYYDSEGKQREFGDKGFRTKAEARIAAQEAEVQFKHGDKIDKGSIAFPVYMRAWFETFRKGKKSLRNDEDIERAVCFAEEHFAGVELRNLDRKMYQKALNSYGNGHSTNSVSKRHIYMKACLQEALHEGIIHHDPTFHVNVKGTVEEKDEDLKYISFEGAQKISNYFMERLDNFDYISRYMILFCLATGCRFGEVLALTWDNVTIDRNEDNEPIGGTVNIKRSWDYHKNPRFIPTKNEASRRVLPIDNTTCVWLDKLHAQQSEFFLKHKTLLNAWRKTPFVFVNHQMNLISNNAVNKTLRRACTKFGCTEITFHGLRHTFASILLYKKVSIHYVSRRLGHADIGTTLRTYAHILDEMEQRDSQATMAVMDELFTKPKNSVVPIKQKA</sequence>